<accession>A0AAW3TYA8</accession>
<reference evidence="1 2" key="1">
    <citation type="submission" date="2020-08" db="EMBL/GenBank/DDBJ databases">
        <title>Genomic Encyclopedia of Type Strains, Phase IV (KMG-IV): sequencing the most valuable type-strain genomes for metagenomic binning, comparative biology and taxonomic classification.</title>
        <authorList>
            <person name="Goeker M."/>
        </authorList>
    </citation>
    <scope>NUCLEOTIDE SEQUENCE [LARGE SCALE GENOMIC DNA]</scope>
    <source>
        <strain evidence="1 2">DSM 15581</strain>
    </source>
</reference>
<comment type="caution">
    <text evidence="1">The sequence shown here is derived from an EMBL/GenBank/DDBJ whole genome shotgun (WGS) entry which is preliminary data.</text>
</comment>
<evidence type="ECO:0000313" key="1">
    <source>
        <dbReference type="EMBL" id="MBB3877270.1"/>
    </source>
</evidence>
<dbReference type="RefSeq" id="WP_147035684.1">
    <property type="nucleotide sequence ID" value="NZ_JACIDB010000013.1"/>
</dbReference>
<dbReference type="AlphaFoldDB" id="A0AAW3TYA8"/>
<dbReference type="Proteomes" id="UP000528945">
    <property type="component" value="Unassembled WGS sequence"/>
</dbReference>
<keyword evidence="2" id="KW-1185">Reference proteome</keyword>
<sequence length="79" mass="8365">MRIHLKAAERAGIDRTIQAIRAHAGEAGLDDVTVSEDAEGTIVDVAGEEEALRRFWTIAHGLEGTGLIVLRGDDAAQSA</sequence>
<protein>
    <recommendedName>
        <fullName evidence="3">Acylphosphatase</fullName>
    </recommendedName>
</protein>
<name>A0AAW3TYA8_9SPHN</name>
<evidence type="ECO:0000313" key="2">
    <source>
        <dbReference type="Proteomes" id="UP000528945"/>
    </source>
</evidence>
<evidence type="ECO:0008006" key="3">
    <source>
        <dbReference type="Google" id="ProtNLM"/>
    </source>
</evidence>
<organism evidence="1 2">
    <name type="scientific">Sphingomonas aquatilis</name>
    <dbReference type="NCBI Taxonomy" id="93063"/>
    <lineage>
        <taxon>Bacteria</taxon>
        <taxon>Pseudomonadati</taxon>
        <taxon>Pseudomonadota</taxon>
        <taxon>Alphaproteobacteria</taxon>
        <taxon>Sphingomonadales</taxon>
        <taxon>Sphingomonadaceae</taxon>
        <taxon>Sphingomonas</taxon>
    </lineage>
</organism>
<dbReference type="EMBL" id="JACIDB010000013">
    <property type="protein sequence ID" value="MBB3877270.1"/>
    <property type="molecule type" value="Genomic_DNA"/>
</dbReference>
<gene>
    <name evidence="1" type="ORF">GGR47_003538</name>
</gene>
<proteinExistence type="predicted"/>